<dbReference type="Gene3D" id="2.60.40.10">
    <property type="entry name" value="Immunoglobulins"/>
    <property type="match status" value="2"/>
</dbReference>
<sequence>MKKSLIALLMGAGMITAASAQTSSIINTDFKAIEGYSDGTIVGKPTASPKWEHVENTAPNAFEITDSAGDGYADQTLTIDDFGTNNLGQYVYLDATSAGNEVDDEWSGIMDFKLELNDAFAGAPVTLTRTKIFNIGLSTVNSNNLRDVHLEDAFVTVKTDNDGSLQFQFNGSDNMVVLPVEDTGWDPEDGLGGGADFVTDDLRLSWTMRKTANEGVYGAWASIENLGTGSNYTSAATLHHSRIDVYTNTAPYFLMGRVENADFNGGTNVHSVIVDKLSFEKVSNVAPMPVPPAVSVLSGDQQATLSWGFLYDVDSYKVEVSDFSTGPWAEATNGLSNTVAEYTDTDLVNNQVYYYRVTAFYGAAEALSEVVIAKPLSVVTGPIFATSFKASEGYVGGDLANQKNWVALSGTGANAFEVDAAGDGYADTAPNGATWNTTNGNTVYWSSAMSNGVNATWSGTVDFQLSAVAFPGAYKTNAWYEYDIVEGITNSIATNEVVRNIGTAQNQNFIALDLALTLSDADPLDVNDTNQVNLCVQSRSAFGLRTAFNSAGNNRALNTAMEPEKLGWDPAWSNPTNLLADGPDFESDRIRLTYTIQKTAGQDFYVAFATLSNLVTGAVSSNDGTNPSKVADWWEYEKPGAYAAPLLRFAMGKSKLADGTQNPGDVAVSSELDVKIDSVSLTHSNGAAPLLFPPSWSEATPVASSSTANELTWQSGMSATEGYVVLRSLYDGGPYATNAVVSNATSYVDTDVNDVWTYYYVLRSYQGAFHSANSSQESGTIIPVSSILKLGGTGSTYANLETQNKPKLDNTDSGTTLSNITVRSGIFIENGNPATLQSMGTLDNTLRGYIQTHETDYNRSRVFNRIDPQLVKYELSGGTATNSAILTYVLASEMDDPDVVAAGEVDLTAAAYEYALSMNNFSLMDNATTGKYARALVRQDSTWYVSEAYMEDASVLSIADIGNAATNWLTLDITPVDTFWTALGQPVVNPTLDHVDAIGWYIENGKVVQVLTLSVSAQNASAISEYKWWGAEHLLLDDDMASDPDGDGALNLLEFGLNGDPNNPADTGVDPELDVVNVGGTNYMQYVHLQRIGDNLGVDYSIKDTYNLVYIPITNETEIAAQYMGDYDESYETVTNLIPAEGSVKFLRLELEEL</sequence>
<proteinExistence type="predicted"/>
<dbReference type="EMBL" id="CAAHFG010000003">
    <property type="protein sequence ID" value="VGO16294.1"/>
    <property type="molecule type" value="Genomic_DNA"/>
</dbReference>
<gene>
    <name evidence="3" type="ORF">PDESU_04885</name>
</gene>
<dbReference type="RefSeq" id="WP_136081824.1">
    <property type="nucleotide sequence ID" value="NZ_CAAHFG010000003.1"/>
</dbReference>
<keyword evidence="4" id="KW-1185">Reference proteome</keyword>
<name>A0A6C2UA81_PONDE</name>
<accession>A0A6C2UA81</accession>
<evidence type="ECO:0000259" key="2">
    <source>
        <dbReference type="PROSITE" id="PS50853"/>
    </source>
</evidence>
<evidence type="ECO:0000256" key="1">
    <source>
        <dbReference type="SAM" id="SignalP"/>
    </source>
</evidence>
<dbReference type="InterPro" id="IPR013783">
    <property type="entry name" value="Ig-like_fold"/>
</dbReference>
<reference evidence="3 4" key="1">
    <citation type="submission" date="2019-04" db="EMBL/GenBank/DDBJ databases">
        <authorList>
            <person name="Van Vliet M D."/>
        </authorList>
    </citation>
    <scope>NUCLEOTIDE SEQUENCE [LARGE SCALE GENOMIC DNA]</scope>
    <source>
        <strain evidence="3 4">F1</strain>
    </source>
</reference>
<dbReference type="PROSITE" id="PS50853">
    <property type="entry name" value="FN3"/>
    <property type="match status" value="1"/>
</dbReference>
<feature type="domain" description="Fibronectin type-III" evidence="2">
    <location>
        <begin position="288"/>
        <end position="383"/>
    </location>
</feature>
<dbReference type="AlphaFoldDB" id="A0A6C2UA81"/>
<dbReference type="SUPFAM" id="SSF49265">
    <property type="entry name" value="Fibronectin type III"/>
    <property type="match status" value="1"/>
</dbReference>
<dbReference type="Proteomes" id="UP000366872">
    <property type="component" value="Unassembled WGS sequence"/>
</dbReference>
<dbReference type="InterPro" id="IPR003961">
    <property type="entry name" value="FN3_dom"/>
</dbReference>
<feature type="chain" id="PRO_5025638172" description="Fibronectin type-III domain-containing protein" evidence="1">
    <location>
        <begin position="21"/>
        <end position="1154"/>
    </location>
</feature>
<dbReference type="InterPro" id="IPR036116">
    <property type="entry name" value="FN3_sf"/>
</dbReference>
<protein>
    <recommendedName>
        <fullName evidence="2">Fibronectin type-III domain-containing protein</fullName>
    </recommendedName>
</protein>
<keyword evidence="1" id="KW-0732">Signal</keyword>
<feature type="signal peptide" evidence="1">
    <location>
        <begin position="1"/>
        <end position="20"/>
    </location>
</feature>
<evidence type="ECO:0000313" key="4">
    <source>
        <dbReference type="Proteomes" id="UP000366872"/>
    </source>
</evidence>
<organism evidence="3 4">
    <name type="scientific">Pontiella desulfatans</name>
    <dbReference type="NCBI Taxonomy" id="2750659"/>
    <lineage>
        <taxon>Bacteria</taxon>
        <taxon>Pseudomonadati</taxon>
        <taxon>Kiritimatiellota</taxon>
        <taxon>Kiritimatiellia</taxon>
        <taxon>Kiritimatiellales</taxon>
        <taxon>Pontiellaceae</taxon>
        <taxon>Pontiella</taxon>
    </lineage>
</organism>
<dbReference type="CDD" id="cd00063">
    <property type="entry name" value="FN3"/>
    <property type="match status" value="1"/>
</dbReference>
<evidence type="ECO:0000313" key="3">
    <source>
        <dbReference type="EMBL" id="VGO16294.1"/>
    </source>
</evidence>